<dbReference type="EMBL" id="CP005990">
    <property type="protein sequence ID" value="AGY91143.1"/>
    <property type="molecule type" value="Genomic_DNA"/>
</dbReference>
<dbReference type="eggNOG" id="ENOG5031GC8">
    <property type="taxonomic scope" value="Bacteria"/>
</dbReference>
<name>U5T4B1_9GAMM</name>
<dbReference type="AlphaFoldDB" id="U5T4B1"/>
<evidence type="ECO:0000313" key="1">
    <source>
        <dbReference type="EMBL" id="AGY91143.1"/>
    </source>
</evidence>
<keyword evidence="2" id="KW-1185">Reference proteome</keyword>
<protein>
    <submittedName>
        <fullName evidence="1">Uncharacterized protein</fullName>
    </submittedName>
</protein>
<dbReference type="STRING" id="1335757.SPICUR_00580"/>
<evidence type="ECO:0000313" key="2">
    <source>
        <dbReference type="Proteomes" id="UP000017640"/>
    </source>
</evidence>
<dbReference type="Proteomes" id="UP000017640">
    <property type="component" value="Chromosome"/>
</dbReference>
<sequence>MVSSYYWANRDREKLPDFKSWCLSNHRLVDRNHRQYFIGDQCVIDHFIRFEHFTEDLQDLEKKFPALTGVANLFAGMTAKKGVRPKSGPSLVELFSAAPEVDRLIRKRCRFEIETFGYQGPRLEDT</sequence>
<proteinExistence type="predicted"/>
<dbReference type="HOGENOM" id="CLU_1980182_0_0_6"/>
<reference evidence="1 2" key="1">
    <citation type="journal article" date="2013" name="BMC Genomics">
        <title>Genomes of "Spiribacter", a streamlined, successful halophilic bacterium.</title>
        <authorList>
            <person name="Lopez-Perez M."/>
            <person name="Ghai R."/>
            <person name="Leon M.J."/>
            <person name="Rodriguez-Olmos A."/>
            <person name="Copa-Patino J.L."/>
            <person name="Soliveri J."/>
            <person name="Sanchez-Porro C."/>
            <person name="Ventosa A."/>
            <person name="Rodriguez-Valera F."/>
        </authorList>
    </citation>
    <scope>NUCLEOTIDE SEQUENCE [LARGE SCALE GENOMIC DNA]</scope>
    <source>
        <strain evidence="1 2">UAH-SP71</strain>
    </source>
</reference>
<gene>
    <name evidence="1" type="ORF">SPICUR_00580</name>
</gene>
<dbReference type="KEGG" id="spiu:SPICUR_00580"/>
<organism evidence="1 2">
    <name type="scientific">Spiribacter curvatus</name>
    <dbReference type="NCBI Taxonomy" id="1335757"/>
    <lineage>
        <taxon>Bacteria</taxon>
        <taxon>Pseudomonadati</taxon>
        <taxon>Pseudomonadota</taxon>
        <taxon>Gammaproteobacteria</taxon>
        <taxon>Chromatiales</taxon>
        <taxon>Ectothiorhodospiraceae</taxon>
        <taxon>Spiribacter</taxon>
    </lineage>
</organism>
<accession>U5T4B1</accession>